<name>A0A7C4NRI4_9BACT</name>
<accession>A0A7C4NRI4</accession>
<protein>
    <submittedName>
        <fullName evidence="1">Uncharacterized protein</fullName>
    </submittedName>
</protein>
<comment type="caution">
    <text evidence="1">The sequence shown here is derived from an EMBL/GenBank/DDBJ whole genome shotgun (WGS) entry which is preliminary data.</text>
</comment>
<dbReference type="AlphaFoldDB" id="A0A7C4NRI4"/>
<sequence>MEKIRLSNKIKTSILIRNIQLGSLDYLPDYLKADLINKALKGALIFYNQNLLKGTLKAINKKEIFLEKEPGIPELSEGDLVIIIIPQSNVRFIFQTLVKEILPDGYKLEILNPRHDKRLILKTVVPAFITYFKSNLFINFLENEYYLVRNSNFSLENASQLKELQFYDLIFNEKNQIDEEFKKAINTYQIQGEIIDISSGGLCIKAPFIVQISEDIHLVYTKFEIIVEDKSIKSGLLCHLRNTRFEGTNTFLHMAFLIPFKPEVWKKIEEILKPLTK</sequence>
<dbReference type="EMBL" id="DSZN01000109">
    <property type="protein sequence ID" value="HGQ86078.1"/>
    <property type="molecule type" value="Genomic_DNA"/>
</dbReference>
<proteinExistence type="predicted"/>
<gene>
    <name evidence="1" type="ORF">ENT66_07205</name>
</gene>
<reference evidence="1" key="1">
    <citation type="journal article" date="2020" name="mSystems">
        <title>Genome- and Community-Level Interaction Insights into Carbon Utilization and Element Cycling Functions of Hydrothermarchaeota in Hydrothermal Sediment.</title>
        <authorList>
            <person name="Zhou Z."/>
            <person name="Liu Y."/>
            <person name="Xu W."/>
            <person name="Pan J."/>
            <person name="Luo Z.H."/>
            <person name="Li M."/>
        </authorList>
    </citation>
    <scope>NUCLEOTIDE SEQUENCE [LARGE SCALE GENOMIC DNA]</scope>
    <source>
        <strain evidence="1">SpSt-6</strain>
    </source>
</reference>
<evidence type="ECO:0000313" key="1">
    <source>
        <dbReference type="EMBL" id="HGQ86078.1"/>
    </source>
</evidence>
<organism evidence="1">
    <name type="scientific">Thermodesulfobacterium geofontis</name>
    <dbReference type="NCBI Taxonomy" id="1295609"/>
    <lineage>
        <taxon>Bacteria</taxon>
        <taxon>Pseudomonadati</taxon>
        <taxon>Thermodesulfobacteriota</taxon>
        <taxon>Thermodesulfobacteria</taxon>
        <taxon>Thermodesulfobacteriales</taxon>
        <taxon>Thermodesulfobacteriaceae</taxon>
        <taxon>Thermodesulfobacterium</taxon>
    </lineage>
</organism>